<dbReference type="PANTHER" id="PTHR38658:SF1">
    <property type="entry name" value="OXPP CYCLE PROTEIN OPCA-RELATED"/>
    <property type="match status" value="1"/>
</dbReference>
<dbReference type="Proteomes" id="UP001223646">
    <property type="component" value="Unassembled WGS sequence"/>
</dbReference>
<evidence type="ECO:0000313" key="3">
    <source>
        <dbReference type="EMBL" id="MEO3718131.1"/>
    </source>
</evidence>
<dbReference type="PANTHER" id="PTHR38658">
    <property type="entry name" value="OXPP CYCLE PROTEIN OPCA-RELATED"/>
    <property type="match status" value="1"/>
</dbReference>
<dbReference type="EMBL" id="JASOOY020000035">
    <property type="protein sequence ID" value="MEO3718131.1"/>
    <property type="molecule type" value="Genomic_DNA"/>
</dbReference>
<organism evidence="3 8">
    <name type="scientific">Corynebacterium amycolatum</name>
    <dbReference type="NCBI Taxonomy" id="43765"/>
    <lineage>
        <taxon>Bacteria</taxon>
        <taxon>Bacillati</taxon>
        <taxon>Actinomycetota</taxon>
        <taxon>Actinomycetes</taxon>
        <taxon>Mycobacteriales</taxon>
        <taxon>Corynebacteriaceae</taxon>
        <taxon>Corynebacterium</taxon>
    </lineage>
</organism>
<evidence type="ECO:0000259" key="1">
    <source>
        <dbReference type="Pfam" id="PF10128"/>
    </source>
</evidence>
<dbReference type="Proteomes" id="UP000595198">
    <property type="component" value="Chromosome"/>
</dbReference>
<sequence length="338" mass="36496">MIVNLPDTDTASIARQLVQLREQGGIVTTGRVLTLIVLAKSEDDLENIISTVNSVSREHPSRVLVLVSDDPRLDNRLDAELRVGGDAGAAEIVVMHMSGEIGQHHSSVVTPLLLPDTPVVAWWPSEAPQVPAATPIGRIAQRRITDSLCDPNSNAIYTRRTGYTPGDSDLSWSRLTNWRGVLASAFDLPPHSPVTSVSIYGPQESPSVEVAAGWLADRLGLPVNRYSTGEKKIPVDEKGRAKPPVTSVAFERENGQTLRIDIESATTASVTNGEKPPFKVALSRPTRSECLAEELRHLDHDTAYGRALRGLSQIHTVGMQAPTSTITSFANEPGVSDK</sequence>
<dbReference type="InterPro" id="IPR046801">
    <property type="entry name" value="OpcA_G6PD_N"/>
</dbReference>
<evidence type="ECO:0000313" key="7">
    <source>
        <dbReference type="Proteomes" id="UP000595198"/>
    </source>
</evidence>
<keyword evidence="7" id="KW-1185">Reference proteome</keyword>
<gene>
    <name evidence="4" type="ORF">I6G95_09365</name>
    <name evidence="5" type="ORF">I6H48_09930</name>
    <name evidence="3" type="ORF">QP460_011115</name>
</gene>
<accession>A0AAW9SW53</accession>
<dbReference type="RefSeq" id="WP_049193712.1">
    <property type="nucleotide sequence ID" value="NZ_CP065628.1"/>
</dbReference>
<dbReference type="EMBL" id="CP066023">
    <property type="protein sequence ID" value="QQB82246.1"/>
    <property type="molecule type" value="Genomic_DNA"/>
</dbReference>
<proteinExistence type="predicted"/>
<feature type="domain" description="Glucose-6-phosphate dehydrogenase assembly protein OpcA C-terminal" evidence="2">
    <location>
        <begin position="165"/>
        <end position="308"/>
    </location>
</feature>
<dbReference type="InterPro" id="IPR004555">
    <property type="entry name" value="G6PDH_assembly_OpcA"/>
</dbReference>
<reference evidence="3" key="3">
    <citation type="submission" date="2024-05" db="EMBL/GenBank/DDBJ databases">
        <authorList>
            <person name="Wolfe A."/>
        </authorList>
    </citation>
    <scope>NUCLEOTIDE SEQUENCE</scope>
    <source>
        <strain evidence="3">UMB1064</strain>
    </source>
</reference>
<feature type="domain" description="Glucose-6-phosphate dehydrogenase assembly protein OpcA N-terminal" evidence="1">
    <location>
        <begin position="53"/>
        <end position="155"/>
    </location>
</feature>
<dbReference type="Proteomes" id="UP000594774">
    <property type="component" value="Chromosome"/>
</dbReference>
<dbReference type="Pfam" id="PF10128">
    <property type="entry name" value="OpcA_G6PD_assem"/>
    <property type="match status" value="1"/>
</dbReference>
<dbReference type="InterPro" id="IPR046802">
    <property type="entry name" value="OpcA_G6PD_C"/>
</dbReference>
<evidence type="ECO:0000313" key="8">
    <source>
        <dbReference type="Proteomes" id="UP001223646"/>
    </source>
</evidence>
<evidence type="ECO:0000313" key="4">
    <source>
        <dbReference type="EMBL" id="QPR30408.1"/>
    </source>
</evidence>
<dbReference type="Pfam" id="PF20171">
    <property type="entry name" value="OpcA_G6PD_C"/>
    <property type="match status" value="1"/>
</dbReference>
<evidence type="ECO:0000313" key="6">
    <source>
        <dbReference type="Proteomes" id="UP000594774"/>
    </source>
</evidence>
<reference evidence="3" key="2">
    <citation type="submission" date="2023-05" db="EMBL/GenBank/DDBJ databases">
        <authorList>
            <person name="Du J."/>
        </authorList>
    </citation>
    <scope>NUCLEOTIDE SEQUENCE</scope>
    <source>
        <strain evidence="3">UMB1064</strain>
    </source>
</reference>
<evidence type="ECO:0000259" key="2">
    <source>
        <dbReference type="Pfam" id="PF20171"/>
    </source>
</evidence>
<evidence type="ECO:0000313" key="5">
    <source>
        <dbReference type="EMBL" id="QQB82246.1"/>
    </source>
</evidence>
<dbReference type="AlphaFoldDB" id="A0AAW9SW53"/>
<dbReference type="EMBL" id="CP065628">
    <property type="protein sequence ID" value="QPR30408.1"/>
    <property type="molecule type" value="Genomic_DNA"/>
</dbReference>
<protein>
    <submittedName>
        <fullName evidence="3">Glucose-6-phosphate dehydrogenase assembly protein OpcA</fullName>
    </submittedName>
</protein>
<name>A0AAW9SW53_CORAY</name>
<reference evidence="6 7" key="1">
    <citation type="submission" date="2020-12" db="EMBL/GenBank/DDBJ databases">
        <title>FDA dAtabase for Regulatory Grade micrObial Sequences (FDA-ARGOS): Supporting development and validation of Infectious Disease Dx tests.</title>
        <authorList>
            <person name="Sproer C."/>
            <person name="Gronow S."/>
            <person name="Severitt S."/>
            <person name="Schroder I."/>
            <person name="Tallon L."/>
            <person name="Sadzewicz L."/>
            <person name="Zhao X."/>
            <person name="Boylan J."/>
            <person name="Ott S."/>
            <person name="Bowen H."/>
            <person name="Vavikolanu K."/>
            <person name="Mehta A."/>
            <person name="Aluvathingal J."/>
            <person name="Nadendla S."/>
            <person name="Lowell S."/>
            <person name="Myers T."/>
            <person name="Yan Y."/>
            <person name="Sichtig H."/>
        </authorList>
    </citation>
    <scope>NUCLEOTIDE SEQUENCE [LARGE SCALE GENOMIC DNA]</scope>
    <source>
        <strain evidence="4 6">FDAARGOS_938</strain>
        <strain evidence="5 7">FDAARGOS_991</strain>
    </source>
</reference>